<dbReference type="WormBase" id="F54D10.7">
    <property type="protein sequence ID" value="CE19457"/>
    <property type="gene ID" value="WBGene00018808"/>
</dbReference>
<comment type="interaction">
    <interactant intactId="EBI-314262">
        <id>Q9TZ84</id>
    </interactant>
    <interactant intactId="EBI-314262">
        <id>Q9TZ84</id>
        <label>CELE_F54D10.7</label>
    </interactant>
    <organismsDiffer>false</organismsDiffer>
    <experiments>3</experiments>
</comment>
<dbReference type="IntAct" id="Q9TZ84">
    <property type="interactions" value="19"/>
</dbReference>
<evidence type="ECO:0000259" key="2">
    <source>
        <dbReference type="PROSITE" id="PS50053"/>
    </source>
</evidence>
<dbReference type="InterPro" id="IPR029071">
    <property type="entry name" value="Ubiquitin-like_domsf"/>
</dbReference>
<proteinExistence type="evidence at protein level"/>
<dbReference type="UCSC" id="F54D10.7">
    <property type="organism name" value="c. elegans"/>
</dbReference>
<feature type="coiled-coil region" evidence="1">
    <location>
        <begin position="99"/>
        <end position="141"/>
    </location>
</feature>
<dbReference type="SMR" id="Q9TZ84"/>
<evidence type="ECO:0000313" key="4">
    <source>
        <dbReference type="Proteomes" id="UP000001940"/>
    </source>
</evidence>
<dbReference type="Bgee" id="WBGene00018808">
    <property type="expression patterns" value="Expressed in germ line (C elegans) and 4 other cell types or tissues"/>
</dbReference>
<accession>Q9TZ84</accession>
<dbReference type="HOGENOM" id="CLU_1054589_0_0_1"/>
<dbReference type="RefSeq" id="NP_494661.1">
    <property type="nucleotide sequence ID" value="NM_062260.4"/>
</dbReference>
<comment type="interaction">
    <interactant intactId="EBI-314262">
        <id>Q9TZ84</id>
    </interactant>
    <interactant intactId="EBI-2917046">
        <id>C1P635</id>
        <label>magi-1</label>
    </interactant>
    <organismsDiffer>false</organismsDiffer>
    <experiments>3</experiments>
</comment>
<dbReference type="CTD" id="173728"/>
<comment type="interaction">
    <interactant intactId="EBI-314262">
        <id>Q9TZ84</id>
    </interactant>
    <interactant intactId="EBI-2418341">
        <id>O45713</id>
        <label>rbm-3.2</label>
    </interactant>
    <organismsDiffer>false</organismsDiffer>
    <experiments>4</experiments>
</comment>
<dbReference type="PIR" id="T33614">
    <property type="entry name" value="T33614"/>
</dbReference>
<gene>
    <name evidence="3" type="ORF">CELE_F54D10.7</name>
    <name evidence="3 5" type="ORF">F54D10.7</name>
</gene>
<organism evidence="3 4">
    <name type="scientific">Caenorhabditis elegans</name>
    <dbReference type="NCBI Taxonomy" id="6239"/>
    <lineage>
        <taxon>Eukaryota</taxon>
        <taxon>Metazoa</taxon>
        <taxon>Ecdysozoa</taxon>
        <taxon>Nematoda</taxon>
        <taxon>Chromadorea</taxon>
        <taxon>Rhabditida</taxon>
        <taxon>Rhabditina</taxon>
        <taxon>Rhabditomorpha</taxon>
        <taxon>Rhabditoidea</taxon>
        <taxon>Rhabditidae</taxon>
        <taxon>Peloderinae</taxon>
        <taxon>Caenorhabditis</taxon>
    </lineage>
</organism>
<dbReference type="PROSITE" id="PS50053">
    <property type="entry name" value="UBIQUITIN_2"/>
    <property type="match status" value="1"/>
</dbReference>
<name>Q9TZ84_CAEEL</name>
<dbReference type="FunCoup" id="Q9TZ84">
    <property type="interactions" value="5"/>
</dbReference>
<evidence type="ECO:0000313" key="5">
    <source>
        <dbReference type="WormBase" id="F54D10.7"/>
    </source>
</evidence>
<dbReference type="Pfam" id="PF00240">
    <property type="entry name" value="ubiquitin"/>
    <property type="match status" value="1"/>
</dbReference>
<dbReference type="AGR" id="WB:WBGene00018808"/>
<dbReference type="DIP" id="DIP-25300N"/>
<dbReference type="KEGG" id="cel:CELE_F54D10.7"/>
<dbReference type="CDD" id="cd17039">
    <property type="entry name" value="Ubl_ubiquitin_like"/>
    <property type="match status" value="1"/>
</dbReference>
<keyword evidence="4" id="KW-1185">Reference proteome</keyword>
<dbReference type="AlphaFoldDB" id="Q9TZ84"/>
<dbReference type="GeneID" id="173728"/>
<evidence type="ECO:0000313" key="3">
    <source>
        <dbReference type="EMBL" id="CCD64812.1"/>
    </source>
</evidence>
<dbReference type="PaxDb" id="6239-F54D10.7"/>
<dbReference type="Gene3D" id="3.10.20.90">
    <property type="entry name" value="Phosphatidylinositol 3-kinase Catalytic Subunit, Chain A, domain 1"/>
    <property type="match status" value="1"/>
</dbReference>
<dbReference type="SUPFAM" id="SSF54236">
    <property type="entry name" value="Ubiquitin-like"/>
    <property type="match status" value="1"/>
</dbReference>
<dbReference type="EMBL" id="BX284602">
    <property type="protein sequence ID" value="CCD64812.1"/>
    <property type="molecule type" value="Genomic_DNA"/>
</dbReference>
<reference evidence="3 4" key="1">
    <citation type="journal article" date="1998" name="Science">
        <title>Genome sequence of the nematode C. elegans: a platform for investigating biology.</title>
        <authorList>
            <consortium name="The C. elegans sequencing consortium"/>
            <person name="Sulson J.E."/>
            <person name="Waterston R."/>
        </authorList>
    </citation>
    <scope>NUCLEOTIDE SEQUENCE [LARGE SCALE GENOMIC DNA]</scope>
    <source>
        <strain evidence="3 4">Bristol N2</strain>
    </source>
</reference>
<dbReference type="Proteomes" id="UP000001940">
    <property type="component" value="Chromosome II"/>
</dbReference>
<dbReference type="GO" id="GO:0042802">
    <property type="term" value="F:identical protein binding"/>
    <property type="evidence" value="ECO:0000353"/>
    <property type="project" value="IntAct"/>
</dbReference>
<sequence>MPPTVGKSTNKDGPSDLMSAFENLRSETAGINNFLEKGPTIGSITSLSISKFDKFCENQDKVNQKLMLAIQKMSIERSKRQKIQDAFNKEMLDAIRSMKKAFAREKEEFSDDLEIFKEELFEKLDEDNETSEDEDEEEENDVLDAIKLLQTGLDAMKEAQREFFKKVTEDTQAIRRKIGSKNIKFNVILHGSRIPMELDSLDTIYTVGMALLKHGGLALHRQRLMLNDKELQYNQTLEEAGIKDGSVIKQHTDEKCDEDCECCC</sequence>
<keyword evidence="1" id="KW-0175">Coiled coil</keyword>
<feature type="domain" description="Ubiquitin-like" evidence="2">
    <location>
        <begin position="181"/>
        <end position="248"/>
    </location>
</feature>
<dbReference type="STRING" id="6239.F54D10.7.2"/>
<dbReference type="InParanoid" id="Q9TZ84"/>
<dbReference type="InterPro" id="IPR000626">
    <property type="entry name" value="Ubiquitin-like_dom"/>
</dbReference>
<protein>
    <submittedName>
        <fullName evidence="3">Ubiquitin-like domain-containing protein</fullName>
    </submittedName>
</protein>
<evidence type="ECO:0000256" key="1">
    <source>
        <dbReference type="SAM" id="Coils"/>
    </source>
</evidence>